<reference evidence="1 2" key="2">
    <citation type="submission" date="2010-03" db="EMBL/GenBank/DDBJ databases">
        <authorList>
            <person name="Pajon A."/>
        </authorList>
    </citation>
    <scope>NUCLEOTIDE SEQUENCE [LARGE SCALE GENOMIC DNA]</scope>
    <source>
        <strain evidence="1 2">GD/7</strain>
    </source>
</reference>
<proteinExistence type="predicted"/>
<evidence type="ECO:0000313" key="1">
    <source>
        <dbReference type="EMBL" id="CBK80908.1"/>
    </source>
</evidence>
<dbReference type="EMBL" id="FP929038">
    <property type="protein sequence ID" value="CBK80908.1"/>
    <property type="molecule type" value="Genomic_DNA"/>
</dbReference>
<dbReference type="HOGENOM" id="CLU_047533_0_0_9"/>
<accession>D4J987</accession>
<dbReference type="AlphaFoldDB" id="D4J987"/>
<sequence>MDMRINTCYVVKIQSQLDAEPDKKTGSLAVSRKHQVDDRLMRQTADVCLEALKFCVSVIQDEWGTIMAAESKTRKRLVDVLIHKTKTDKPKYPEFDLRFPNLPAYTRRAIVADALGMVRSYKSNHENWEQTLPAERGAEPTLGLPSRYELTFYDQERKMSSLADGQIGLKLYNGYTWNWYYFQIGQSDAKRIHGLSQTRKMLSPVVDKVRGRYRIRFAFSESKALVSDENRLAYRILAVDLGINAAASWCIMTSDGTVHDKGVIHLDCEEGCLNHMINRKRMYQQAGKKSRCVYRWVRETNRQLSIATAKALMDVAVRYSVDCIVFEHLDSKGKVRGRKYRERIHMWRKNDVQNRVTLQAHRYGMRISRVCAWGTSKYAYDGSGQVDRHSIYHYEHGRKVYNYSLCTFQNGKIYNCDLSAAQNIGARFFLREYVHAGIEGLPAAPQRTLSTLWSVVSNGLPVAA</sequence>
<protein>
    <submittedName>
        <fullName evidence="1">Transposase, IS605 OrfB family, central region</fullName>
    </submittedName>
</protein>
<dbReference type="STRING" id="717962.CC1_22190"/>
<dbReference type="Proteomes" id="UP000008798">
    <property type="component" value="Chromosome"/>
</dbReference>
<organism evidence="1 2">
    <name type="scientific">Coprococcus catus GD/7</name>
    <dbReference type="NCBI Taxonomy" id="717962"/>
    <lineage>
        <taxon>Bacteria</taxon>
        <taxon>Bacillati</taxon>
        <taxon>Bacillota</taxon>
        <taxon>Clostridia</taxon>
        <taxon>Lachnospirales</taxon>
        <taxon>Lachnospiraceae</taxon>
        <taxon>Coprococcus</taxon>
    </lineage>
</organism>
<name>D4J987_9FIRM</name>
<dbReference type="RefSeq" id="WP_015514476.1">
    <property type="nucleotide sequence ID" value="NC_021009.1"/>
</dbReference>
<dbReference type="PATRIC" id="fig|717962.3.peg.2127"/>
<dbReference type="KEGG" id="cct:CC1_22190"/>
<gene>
    <name evidence="1" type="ORF">CC1_22190</name>
</gene>
<evidence type="ECO:0000313" key="2">
    <source>
        <dbReference type="Proteomes" id="UP000008798"/>
    </source>
</evidence>
<reference evidence="1 2" key="1">
    <citation type="submission" date="2010-03" db="EMBL/GenBank/DDBJ databases">
        <title>The genome sequence of Coprococcus catus GD/7.</title>
        <authorList>
            <consortium name="metaHIT consortium -- http://www.metahit.eu/"/>
            <person name="Pajon A."/>
            <person name="Turner K."/>
            <person name="Parkhill J."/>
            <person name="Duncan S."/>
            <person name="Flint H."/>
        </authorList>
    </citation>
    <scope>NUCLEOTIDE SEQUENCE [LARGE SCALE GENOMIC DNA]</scope>
    <source>
        <strain evidence="1 2">GD/7</strain>
    </source>
</reference>